<dbReference type="AlphaFoldDB" id="A0A0M2P617"/>
<name>A0A0M2P617_STACC</name>
<dbReference type="InterPro" id="IPR029069">
    <property type="entry name" value="HotDog_dom_sf"/>
</dbReference>
<dbReference type="RefSeq" id="WP_019469008.1">
    <property type="nucleotide sequence ID" value="NZ_BKAS01000001.1"/>
</dbReference>
<dbReference type="EMBL" id="LAKJ01000002">
    <property type="protein sequence ID" value="KKI65343.1"/>
    <property type="molecule type" value="Genomic_DNA"/>
</dbReference>
<dbReference type="PATRIC" id="fig|74704.6.peg.1334"/>
<evidence type="ECO:0000313" key="3">
    <source>
        <dbReference type="EMBL" id="KKI65343.1"/>
    </source>
</evidence>
<dbReference type="Proteomes" id="UP000034455">
    <property type="component" value="Unassembled WGS sequence"/>
</dbReference>
<dbReference type="SUPFAM" id="SSF54637">
    <property type="entry name" value="Thioesterase/thiol ester dehydrase-isomerase"/>
    <property type="match status" value="2"/>
</dbReference>
<accession>A0A0M2P617</accession>
<protein>
    <submittedName>
        <fullName evidence="3">TesB-like acyl-CoA thioesterase</fullName>
    </submittedName>
</protein>
<dbReference type="InterPro" id="IPR049449">
    <property type="entry name" value="TesB_ACOT8-like_N"/>
</dbReference>
<gene>
    <name evidence="3" type="ORF">UF66_1300</name>
</gene>
<comment type="caution">
    <text evidence="3">The sequence shown here is derived from an EMBL/GenBank/DDBJ whole genome shotgun (WGS) entry which is preliminary data.</text>
</comment>
<feature type="domain" description="Acyl-CoA thioesterase-like N-terminal HotDog" evidence="1">
    <location>
        <begin position="33"/>
        <end position="111"/>
    </location>
</feature>
<dbReference type="InterPro" id="IPR052389">
    <property type="entry name" value="Sec_Metab_Biosynth-Assoc"/>
</dbReference>
<sequence>MTLNTYAHPFDIATNLKPQEVGVYHGHTSSDYANMVGPFGGVIASTLLRAIIEHTDCLGNPVSFTVNYTAPVKDGSFTINANPVRTNRSTQHWYIELHQHNKIVITATAVTAKKRDTWSSTELNMPKIPNAENVDSLSLTEVPPWVNQYDIKIIKGAPRAYTKSNHADSVTLQWMKDKPNRTLDYLSLASMCDAFFPRIYVRREKVVPIGTVSLTVYFHSDTATLAQHSINHVLGHTRAHNFNDGFYDQTGEIWSSDGELLATTTQLVYYKE</sequence>
<dbReference type="InterPro" id="IPR049450">
    <property type="entry name" value="ACOT8-like_C"/>
</dbReference>
<dbReference type="GeneID" id="58096475"/>
<dbReference type="PANTHER" id="PTHR38110">
    <property type="entry name" value="CHROMOSOME 23, WHOLE GENOME SHOTGUN SEQUENCE"/>
    <property type="match status" value="1"/>
</dbReference>
<proteinExistence type="predicted"/>
<evidence type="ECO:0000259" key="1">
    <source>
        <dbReference type="Pfam" id="PF13622"/>
    </source>
</evidence>
<feature type="domain" description="Acyl-CoA thioesterase-like C-terminal" evidence="2">
    <location>
        <begin position="136"/>
        <end position="269"/>
    </location>
</feature>
<evidence type="ECO:0000259" key="2">
    <source>
        <dbReference type="Pfam" id="PF20789"/>
    </source>
</evidence>
<reference evidence="3 4" key="1">
    <citation type="submission" date="2015-03" db="EMBL/GenBank/DDBJ databases">
        <title>Genome Assembly of Staphylococcus cohnii subsp. cohnii strain G22B2.</title>
        <authorList>
            <person name="Nair G."/>
            <person name="Kaur G."/>
            <person name="Khatri I."/>
            <person name="Singh N.K."/>
            <person name="Sathyabama S."/>
            <person name="Maurya S.K."/>
            <person name="Subramanian S."/>
            <person name="Agrewala J.N."/>
            <person name="Mayilraj S."/>
        </authorList>
    </citation>
    <scope>NUCLEOTIDE SEQUENCE [LARGE SCALE GENOMIC DNA]</scope>
    <source>
        <strain evidence="3 4">G22B2</strain>
    </source>
</reference>
<organism evidence="3 4">
    <name type="scientific">Staphylococcus cohnii subsp. cohnii</name>
    <dbReference type="NCBI Taxonomy" id="74704"/>
    <lineage>
        <taxon>Bacteria</taxon>
        <taxon>Bacillati</taxon>
        <taxon>Bacillota</taxon>
        <taxon>Bacilli</taxon>
        <taxon>Bacillales</taxon>
        <taxon>Staphylococcaceae</taxon>
        <taxon>Staphylococcus</taxon>
        <taxon>Staphylococcus cohnii species complex</taxon>
    </lineage>
</organism>
<dbReference type="InterPro" id="IPR042171">
    <property type="entry name" value="Acyl-CoA_hotdog"/>
</dbReference>
<dbReference type="Gene3D" id="2.40.160.210">
    <property type="entry name" value="Acyl-CoA thioesterase, double hotdog domain"/>
    <property type="match status" value="1"/>
</dbReference>
<dbReference type="Pfam" id="PF20789">
    <property type="entry name" value="4HBT_3C"/>
    <property type="match status" value="1"/>
</dbReference>
<evidence type="ECO:0000313" key="4">
    <source>
        <dbReference type="Proteomes" id="UP000034455"/>
    </source>
</evidence>
<dbReference type="PANTHER" id="PTHR38110:SF1">
    <property type="entry name" value="THIOESTERASE DOMAIN-CONTAINING PROTEIN"/>
    <property type="match status" value="1"/>
</dbReference>
<dbReference type="Pfam" id="PF13622">
    <property type="entry name" value="4HBT_3"/>
    <property type="match status" value="1"/>
</dbReference>